<accession>A0A9N9K9W1</accession>
<protein>
    <submittedName>
        <fullName evidence="2">7110_t:CDS:1</fullName>
    </submittedName>
</protein>
<reference evidence="2" key="1">
    <citation type="submission" date="2021-06" db="EMBL/GenBank/DDBJ databases">
        <authorList>
            <person name="Kallberg Y."/>
            <person name="Tangrot J."/>
            <person name="Rosling A."/>
        </authorList>
    </citation>
    <scope>NUCLEOTIDE SEQUENCE</scope>
    <source>
        <strain evidence="2">IN212</strain>
    </source>
</reference>
<evidence type="ECO:0000313" key="2">
    <source>
        <dbReference type="EMBL" id="CAG8818410.1"/>
    </source>
</evidence>
<sequence>DNIHTKLDFNIKNSPVLVALESPSNSSFQVTFVFQNFIAANQNEHKNNTEETENNDSKQNQDTGEIIPLQHGLIDKIT</sequence>
<dbReference type="Proteomes" id="UP000789396">
    <property type="component" value="Unassembled WGS sequence"/>
</dbReference>
<feature type="region of interest" description="Disordered" evidence="1">
    <location>
        <begin position="43"/>
        <end position="78"/>
    </location>
</feature>
<dbReference type="AlphaFoldDB" id="A0A9N9K9W1"/>
<feature type="non-terminal residue" evidence="2">
    <location>
        <position position="78"/>
    </location>
</feature>
<gene>
    <name evidence="2" type="ORF">RFULGI_LOCUS19415</name>
</gene>
<organism evidence="2 3">
    <name type="scientific">Racocetra fulgida</name>
    <dbReference type="NCBI Taxonomy" id="60492"/>
    <lineage>
        <taxon>Eukaryota</taxon>
        <taxon>Fungi</taxon>
        <taxon>Fungi incertae sedis</taxon>
        <taxon>Mucoromycota</taxon>
        <taxon>Glomeromycotina</taxon>
        <taxon>Glomeromycetes</taxon>
        <taxon>Diversisporales</taxon>
        <taxon>Gigasporaceae</taxon>
        <taxon>Racocetra</taxon>
    </lineage>
</organism>
<evidence type="ECO:0000256" key="1">
    <source>
        <dbReference type="SAM" id="MobiDB-lite"/>
    </source>
</evidence>
<dbReference type="EMBL" id="CAJVPZ010095823">
    <property type="protein sequence ID" value="CAG8818410.1"/>
    <property type="molecule type" value="Genomic_DNA"/>
</dbReference>
<proteinExistence type="predicted"/>
<evidence type="ECO:0000313" key="3">
    <source>
        <dbReference type="Proteomes" id="UP000789396"/>
    </source>
</evidence>
<comment type="caution">
    <text evidence="2">The sequence shown here is derived from an EMBL/GenBank/DDBJ whole genome shotgun (WGS) entry which is preliminary data.</text>
</comment>
<feature type="non-terminal residue" evidence="2">
    <location>
        <position position="1"/>
    </location>
</feature>
<keyword evidence="3" id="KW-1185">Reference proteome</keyword>
<name>A0A9N9K9W1_9GLOM</name>